<dbReference type="NCBIfam" id="NF033547">
    <property type="entry name" value="transpos_IS1595"/>
    <property type="match status" value="1"/>
</dbReference>
<gene>
    <name evidence="3" type="ORF">GTA51_06540</name>
</gene>
<evidence type="ECO:0000256" key="1">
    <source>
        <dbReference type="SAM" id="MobiDB-lite"/>
    </source>
</evidence>
<reference evidence="3 4" key="1">
    <citation type="submission" date="2020-01" db="EMBL/GenBank/DDBJ databases">
        <title>Genome sequence of Desulfovibrio aerotolerans DSM 16695(T).</title>
        <authorList>
            <person name="Karnachuk O."/>
            <person name="Avakyan M."/>
            <person name="Mardanov A."/>
            <person name="Kadnikov V."/>
            <person name="Ravin N."/>
        </authorList>
    </citation>
    <scope>NUCLEOTIDE SEQUENCE [LARGE SCALE GENOMIC DNA]</scope>
    <source>
        <strain evidence="3 4">DSM 16695</strain>
    </source>
</reference>
<dbReference type="InterPro" id="IPR024445">
    <property type="entry name" value="Tnp_ISXO2-like"/>
</dbReference>
<protein>
    <submittedName>
        <fullName evidence="3">IS1595 family transposase</fullName>
    </submittedName>
</protein>
<feature type="region of interest" description="Disordered" evidence="1">
    <location>
        <begin position="160"/>
        <end position="180"/>
    </location>
</feature>
<dbReference type="Pfam" id="PF12762">
    <property type="entry name" value="DDE_Tnp_IS1595"/>
    <property type="match status" value="1"/>
</dbReference>
<dbReference type="Pfam" id="PF13384">
    <property type="entry name" value="HTH_23"/>
    <property type="match status" value="1"/>
</dbReference>
<dbReference type="AlphaFoldDB" id="A0A7C9MKC5"/>
<dbReference type="EMBL" id="WVUD01000007">
    <property type="protein sequence ID" value="MYL82793.1"/>
    <property type="molecule type" value="Genomic_DNA"/>
</dbReference>
<sequence length="318" mass="35797">MENIAFEALLALIDDLTDEQRATFIKVLDENKDFDKVATLLDNRILAKRECLYCKSSNVKKWGRQSGLQRMRCFDCGKSFNALTGTPLAHLRKKEEWIKMAAALKDGLTVKDTAEKCNSSISTAFRWRHRFLKAMKGDVAEHLEGITEADETYFLESHKGSRNIPRKSRKRGGKATKRGLSSEQIPVLIARDRTGGIVDAVLPDQSKKSIKVVLGGKISKENILCIDGGNALWGFACEGNIPCRVIPASKHVHERNPIFHIQNVNGYHSRLKNWMSPFNGVATKYLPNYLGWRRMLEKPKPVLTPVAWLQAAAKPARQ</sequence>
<keyword evidence="4" id="KW-1185">Reference proteome</keyword>
<dbReference type="Proteomes" id="UP000482487">
    <property type="component" value="Unassembled WGS sequence"/>
</dbReference>
<name>A0A7C9MKC5_9BACT</name>
<feature type="compositionally biased region" description="Basic residues" evidence="1">
    <location>
        <begin position="160"/>
        <end position="177"/>
    </location>
</feature>
<dbReference type="RefSeq" id="WP_160959665.1">
    <property type="nucleotide sequence ID" value="NZ_WVUD01000007.1"/>
</dbReference>
<evidence type="ECO:0000259" key="2">
    <source>
        <dbReference type="SMART" id="SM01126"/>
    </source>
</evidence>
<organism evidence="3 4">
    <name type="scientific">Solidesulfovibrio aerotolerans</name>
    <dbReference type="NCBI Taxonomy" id="295255"/>
    <lineage>
        <taxon>Bacteria</taxon>
        <taxon>Pseudomonadati</taxon>
        <taxon>Thermodesulfobacteriota</taxon>
        <taxon>Desulfovibrionia</taxon>
        <taxon>Desulfovibrionales</taxon>
        <taxon>Desulfovibrionaceae</taxon>
        <taxon>Solidesulfovibrio</taxon>
    </lineage>
</organism>
<dbReference type="OrthoDB" id="5472059at2"/>
<evidence type="ECO:0000313" key="4">
    <source>
        <dbReference type="Proteomes" id="UP000482487"/>
    </source>
</evidence>
<proteinExistence type="predicted"/>
<dbReference type="SMART" id="SM01126">
    <property type="entry name" value="DDE_Tnp_IS1595"/>
    <property type="match status" value="1"/>
</dbReference>
<evidence type="ECO:0000313" key="3">
    <source>
        <dbReference type="EMBL" id="MYL82793.1"/>
    </source>
</evidence>
<feature type="domain" description="ISXO2-like transposase" evidence="2">
    <location>
        <begin position="142"/>
        <end position="295"/>
    </location>
</feature>
<comment type="caution">
    <text evidence="3">The sequence shown here is derived from an EMBL/GenBank/DDBJ whole genome shotgun (WGS) entry which is preliminary data.</text>
</comment>
<accession>A0A7C9MKC5</accession>